<evidence type="ECO:0000256" key="5">
    <source>
        <dbReference type="ARBA" id="ARBA00022840"/>
    </source>
</evidence>
<dbReference type="eggNOG" id="KOG0585">
    <property type="taxonomic scope" value="Eukaryota"/>
</dbReference>
<dbReference type="PROSITE" id="PS50011">
    <property type="entry name" value="PROTEIN_KINASE_DOM"/>
    <property type="match status" value="1"/>
</dbReference>
<organism evidence="7 8">
    <name type="scientific">Strigamia maritima</name>
    <name type="common">European centipede</name>
    <name type="synonym">Geophilus maritimus</name>
    <dbReference type="NCBI Taxonomy" id="126957"/>
    <lineage>
        <taxon>Eukaryota</taxon>
        <taxon>Metazoa</taxon>
        <taxon>Ecdysozoa</taxon>
        <taxon>Arthropoda</taxon>
        <taxon>Myriapoda</taxon>
        <taxon>Chilopoda</taxon>
        <taxon>Pleurostigmophora</taxon>
        <taxon>Geophilomorpha</taxon>
        <taxon>Linotaeniidae</taxon>
        <taxon>Strigamia</taxon>
    </lineage>
</organism>
<dbReference type="PANTHER" id="PTHR43895">
    <property type="entry name" value="CALCIUM/CALMODULIN-DEPENDENT PROTEIN KINASE KINASE-RELATED"/>
    <property type="match status" value="1"/>
</dbReference>
<reference evidence="8" key="1">
    <citation type="submission" date="2011-05" db="EMBL/GenBank/DDBJ databases">
        <authorList>
            <person name="Richards S.R."/>
            <person name="Qu J."/>
            <person name="Jiang H."/>
            <person name="Jhangiani S.N."/>
            <person name="Agravi P."/>
            <person name="Goodspeed R."/>
            <person name="Gross S."/>
            <person name="Mandapat C."/>
            <person name="Jackson L."/>
            <person name="Mathew T."/>
            <person name="Pu L."/>
            <person name="Thornton R."/>
            <person name="Saada N."/>
            <person name="Wilczek-Boney K.B."/>
            <person name="Lee S."/>
            <person name="Kovar C."/>
            <person name="Wu Y."/>
            <person name="Scherer S.E."/>
            <person name="Worley K.C."/>
            <person name="Muzny D.M."/>
            <person name="Gibbs R."/>
        </authorList>
    </citation>
    <scope>NUCLEOTIDE SEQUENCE</scope>
    <source>
        <strain evidence="8">Brora</strain>
    </source>
</reference>
<proteinExistence type="predicted"/>
<dbReference type="GO" id="GO:0061762">
    <property type="term" value="P:CAMKK-AMPK signaling cascade"/>
    <property type="evidence" value="ECO:0007669"/>
    <property type="project" value="TreeGrafter"/>
</dbReference>
<dbReference type="Proteomes" id="UP000014500">
    <property type="component" value="Unassembled WGS sequence"/>
</dbReference>
<name>T1JPE8_STRMM</name>
<evidence type="ECO:0000256" key="1">
    <source>
        <dbReference type="ARBA" id="ARBA00022527"/>
    </source>
</evidence>
<dbReference type="EMBL" id="JH431859">
    <property type="status" value="NOT_ANNOTATED_CDS"/>
    <property type="molecule type" value="Genomic_DNA"/>
</dbReference>
<dbReference type="EnsemblMetazoa" id="SMAR015725-RA">
    <property type="protein sequence ID" value="SMAR015725-PA"/>
    <property type="gene ID" value="SMAR015725"/>
</dbReference>
<reference evidence="7" key="2">
    <citation type="submission" date="2015-02" db="UniProtKB">
        <authorList>
            <consortium name="EnsemblMetazoa"/>
        </authorList>
    </citation>
    <scope>IDENTIFICATION</scope>
</reference>
<accession>T1JPE8</accession>
<keyword evidence="4" id="KW-0418">Kinase</keyword>
<keyword evidence="5" id="KW-0067">ATP-binding</keyword>
<dbReference type="GO" id="GO:0005524">
    <property type="term" value="F:ATP binding"/>
    <property type="evidence" value="ECO:0007669"/>
    <property type="project" value="UniProtKB-KW"/>
</dbReference>
<dbReference type="InterPro" id="IPR008271">
    <property type="entry name" value="Ser/Thr_kinase_AS"/>
</dbReference>
<feature type="domain" description="Protein kinase" evidence="6">
    <location>
        <begin position="1"/>
        <end position="171"/>
    </location>
</feature>
<keyword evidence="3" id="KW-0547">Nucleotide-binding</keyword>
<dbReference type="SMART" id="SM00220">
    <property type="entry name" value="S_TKc"/>
    <property type="match status" value="1"/>
</dbReference>
<evidence type="ECO:0000313" key="8">
    <source>
        <dbReference type="Proteomes" id="UP000014500"/>
    </source>
</evidence>
<dbReference type="GO" id="GO:0004674">
    <property type="term" value="F:protein serine/threonine kinase activity"/>
    <property type="evidence" value="ECO:0007669"/>
    <property type="project" value="UniProtKB-KW"/>
</dbReference>
<evidence type="ECO:0000313" key="7">
    <source>
        <dbReference type="EnsemblMetazoa" id="SMAR015725-PA"/>
    </source>
</evidence>
<evidence type="ECO:0000259" key="6">
    <source>
        <dbReference type="PROSITE" id="PS50011"/>
    </source>
</evidence>
<keyword evidence="1" id="KW-0723">Serine/threonine-protein kinase</keyword>
<dbReference type="OMA" id="YSCENCA"/>
<dbReference type="Gene3D" id="1.10.510.10">
    <property type="entry name" value="Transferase(Phosphotransferase) domain 1"/>
    <property type="match status" value="1"/>
</dbReference>
<dbReference type="PANTHER" id="PTHR43895:SF164">
    <property type="entry name" value="CALCIUM_CALMODULIN-DEPENDENT PROTEIN KINASE KINASE"/>
    <property type="match status" value="1"/>
</dbReference>
<evidence type="ECO:0000256" key="3">
    <source>
        <dbReference type="ARBA" id="ARBA00022741"/>
    </source>
</evidence>
<dbReference type="PhylomeDB" id="T1JPE8"/>
<dbReference type="InterPro" id="IPR011009">
    <property type="entry name" value="Kinase-like_dom_sf"/>
</dbReference>
<dbReference type="HOGENOM" id="CLU_000288_63_7_1"/>
<keyword evidence="8" id="KW-1185">Reference proteome</keyword>
<evidence type="ECO:0000256" key="2">
    <source>
        <dbReference type="ARBA" id="ARBA00022679"/>
    </source>
</evidence>
<evidence type="ECO:0000256" key="4">
    <source>
        <dbReference type="ARBA" id="ARBA00022777"/>
    </source>
</evidence>
<keyword evidence="2" id="KW-0808">Transferase</keyword>
<dbReference type="SUPFAM" id="SSF56112">
    <property type="entry name" value="Protein kinase-like (PK-like)"/>
    <property type="match status" value="1"/>
</dbReference>
<dbReference type="Pfam" id="PF00069">
    <property type="entry name" value="Pkinase"/>
    <property type="match status" value="1"/>
</dbReference>
<dbReference type="PROSITE" id="PS00108">
    <property type="entry name" value="PROTEIN_KINASE_ST"/>
    <property type="match status" value="1"/>
</dbReference>
<dbReference type="InterPro" id="IPR000719">
    <property type="entry name" value="Prot_kinase_dom"/>
</dbReference>
<dbReference type="STRING" id="126957.T1JPE8"/>
<sequence>QVIHIPTENPLPEGKAWNYFRDVVMGLEYLHFQKIIHRDIKPSNLLLGDDDHIADFGVCNEFDGNDAYLSNTAGTPAFMAPEALEDSRNKYSGKAADIWACGVTLYSFVVGRVPFHDNNVLALYSKIRNQPLRFPESSVISEDLRNLIDQMLSKDAAIRITLPYIKLHPWVTAIGTFPLPSEEENCILIEITDEEVEQCIRNIPKLDTLILVKTMLKKHSFSNPFKFQSTQWKDRFHRSVKLSLDVTLPSVSELVICDSKSHGCEEEEEEPDNNAR</sequence>
<dbReference type="AlphaFoldDB" id="T1JPE8"/>
<protein>
    <recommendedName>
        <fullName evidence="6">Protein kinase domain-containing protein</fullName>
    </recommendedName>
</protein>